<evidence type="ECO:0000313" key="2">
    <source>
        <dbReference type="Proteomes" id="UP000183208"/>
    </source>
</evidence>
<evidence type="ECO:0000313" key="1">
    <source>
        <dbReference type="EMBL" id="SEC35656.1"/>
    </source>
</evidence>
<sequence>MLDENIRGIDSTQIVETIYEANIKKVKDTKLAALLNEFNAIKEAAPNAAAVLFRTILALVLQERAKIKAPTDSLATATDLSLEPSIKKSLGSGHPKIFDGAEERLLKRFLTGGQKDTFDNVAHKPGSNALVAKENLSDAVNLLNGLLPTLF</sequence>
<protein>
    <submittedName>
        <fullName evidence="1">Uncharacterized protein</fullName>
    </submittedName>
</protein>
<name>A0A1H4RUV4_9BRAD</name>
<dbReference type="Proteomes" id="UP000183208">
    <property type="component" value="Unassembled WGS sequence"/>
</dbReference>
<reference evidence="1 2" key="1">
    <citation type="submission" date="2016-10" db="EMBL/GenBank/DDBJ databases">
        <authorList>
            <person name="de Groot N.N."/>
        </authorList>
    </citation>
    <scope>NUCLEOTIDE SEQUENCE [LARGE SCALE GENOMIC DNA]</scope>
    <source>
        <strain evidence="1 2">GAS522</strain>
    </source>
</reference>
<dbReference type="RefSeq" id="WP_074816821.1">
    <property type="nucleotide sequence ID" value="NZ_FNTI01000001.1"/>
</dbReference>
<proteinExistence type="predicted"/>
<organism evidence="1 2">
    <name type="scientific">Bradyrhizobium lablabi</name>
    <dbReference type="NCBI Taxonomy" id="722472"/>
    <lineage>
        <taxon>Bacteria</taxon>
        <taxon>Pseudomonadati</taxon>
        <taxon>Pseudomonadota</taxon>
        <taxon>Alphaproteobacteria</taxon>
        <taxon>Hyphomicrobiales</taxon>
        <taxon>Nitrobacteraceae</taxon>
        <taxon>Bradyrhizobium</taxon>
    </lineage>
</organism>
<gene>
    <name evidence="1" type="ORF">SAMN05444171_1220</name>
</gene>
<dbReference type="EMBL" id="FNTI01000001">
    <property type="protein sequence ID" value="SEC35656.1"/>
    <property type="molecule type" value="Genomic_DNA"/>
</dbReference>
<accession>A0A1H4RUV4</accession>
<dbReference type="AlphaFoldDB" id="A0A1H4RUV4"/>